<evidence type="ECO:0000313" key="2">
    <source>
        <dbReference type="Proteomes" id="UP000076632"/>
    </source>
</evidence>
<accession>A0A165IX47</accession>
<dbReference type="Proteomes" id="UP000076632">
    <property type="component" value="Unassembled WGS sequence"/>
</dbReference>
<evidence type="ECO:0000313" key="1">
    <source>
        <dbReference type="EMBL" id="KZF25496.1"/>
    </source>
</evidence>
<keyword evidence="2" id="KW-1185">Reference proteome</keyword>
<dbReference type="OMA" id="IASKHYY"/>
<name>A0A165IX47_XYLHT</name>
<gene>
    <name evidence="1" type="ORF">L228DRAFT_265965</name>
</gene>
<dbReference type="OrthoDB" id="5235678at2759"/>
<protein>
    <submittedName>
        <fullName evidence="1">Uncharacterized protein</fullName>
    </submittedName>
</protein>
<reference evidence="1 2" key="1">
    <citation type="journal article" date="2016" name="Fungal Biol.">
        <title>The genome of Xylona heveae provides a window into fungal endophytism.</title>
        <authorList>
            <person name="Gazis R."/>
            <person name="Kuo A."/>
            <person name="Riley R."/>
            <person name="LaButti K."/>
            <person name="Lipzen A."/>
            <person name="Lin J."/>
            <person name="Amirebrahimi M."/>
            <person name="Hesse C.N."/>
            <person name="Spatafora J.W."/>
            <person name="Henrissat B."/>
            <person name="Hainaut M."/>
            <person name="Grigoriev I.V."/>
            <person name="Hibbett D.S."/>
        </authorList>
    </citation>
    <scope>NUCLEOTIDE SEQUENCE [LARGE SCALE GENOMIC DNA]</scope>
    <source>
        <strain evidence="1 2">TC161</strain>
    </source>
</reference>
<dbReference type="EMBL" id="KV407455">
    <property type="protein sequence ID" value="KZF25496.1"/>
    <property type="molecule type" value="Genomic_DNA"/>
</dbReference>
<dbReference type="AlphaFoldDB" id="A0A165IX47"/>
<dbReference type="InParanoid" id="A0A165IX47"/>
<organism evidence="1 2">
    <name type="scientific">Xylona heveae (strain CBS 132557 / TC161)</name>
    <dbReference type="NCBI Taxonomy" id="1328760"/>
    <lineage>
        <taxon>Eukaryota</taxon>
        <taxon>Fungi</taxon>
        <taxon>Dikarya</taxon>
        <taxon>Ascomycota</taxon>
        <taxon>Pezizomycotina</taxon>
        <taxon>Xylonomycetes</taxon>
        <taxon>Xylonales</taxon>
        <taxon>Xylonaceae</taxon>
        <taxon>Xylona</taxon>
    </lineage>
</organism>
<dbReference type="RefSeq" id="XP_018191051.1">
    <property type="nucleotide sequence ID" value="XM_018334788.1"/>
</dbReference>
<dbReference type="GeneID" id="28899925"/>
<proteinExistence type="predicted"/>
<sequence>MPSKAKVLSTKLIAIITKGKRTVKVGYVDKTEAWKRNYLSPDMQKMFKETAEQHLLTLRGDTDMIALRETPHTSKSDQRSHITAVELNIQGEVTETHHFPVE</sequence>